<feature type="region of interest" description="Disordered" evidence="11">
    <location>
        <begin position="125"/>
        <end position="400"/>
    </location>
</feature>
<dbReference type="PANTHER" id="PTHR32222:SF1">
    <property type="entry name" value="CENTROMERE PROTEIN U"/>
    <property type="match status" value="1"/>
</dbReference>
<keyword evidence="6 10" id="KW-0175">Coiled coil</keyword>
<dbReference type="AlphaFoldDB" id="A0A9Q1HZ48"/>
<dbReference type="PANTHER" id="PTHR32222">
    <property type="entry name" value="CENTROMERE PROTEIN U"/>
    <property type="match status" value="1"/>
</dbReference>
<reference evidence="12" key="1">
    <citation type="journal article" date="2023" name="Science">
        <title>Genome structures resolve the early diversification of teleost fishes.</title>
        <authorList>
            <person name="Parey E."/>
            <person name="Louis A."/>
            <person name="Montfort J."/>
            <person name="Bouchez O."/>
            <person name="Roques C."/>
            <person name="Iampietro C."/>
            <person name="Lluch J."/>
            <person name="Castinel A."/>
            <person name="Donnadieu C."/>
            <person name="Desvignes T."/>
            <person name="Floi Bucao C."/>
            <person name="Jouanno E."/>
            <person name="Wen M."/>
            <person name="Mejri S."/>
            <person name="Dirks R."/>
            <person name="Jansen H."/>
            <person name="Henkel C."/>
            <person name="Chen W.J."/>
            <person name="Zahm M."/>
            <person name="Cabau C."/>
            <person name="Klopp C."/>
            <person name="Thompson A.W."/>
            <person name="Robinson-Rechavi M."/>
            <person name="Braasch I."/>
            <person name="Lecointre G."/>
            <person name="Bobe J."/>
            <person name="Postlethwait J.H."/>
            <person name="Berthelot C."/>
            <person name="Roest Crollius H."/>
            <person name="Guiguen Y."/>
        </authorList>
    </citation>
    <scope>NUCLEOTIDE SEQUENCE</scope>
    <source>
        <strain evidence="12">Concon-B</strain>
    </source>
</reference>
<gene>
    <name evidence="12" type="ORF">COCON_G00122860</name>
</gene>
<dbReference type="Proteomes" id="UP001152803">
    <property type="component" value="Unassembled WGS sequence"/>
</dbReference>
<dbReference type="EMBL" id="JAFJMO010000008">
    <property type="protein sequence ID" value="KAJ8269679.1"/>
    <property type="molecule type" value="Genomic_DNA"/>
</dbReference>
<dbReference type="GO" id="GO:0005634">
    <property type="term" value="C:nucleus"/>
    <property type="evidence" value="ECO:0007669"/>
    <property type="project" value="UniProtKB-SubCell"/>
</dbReference>
<organism evidence="12 13">
    <name type="scientific">Conger conger</name>
    <name type="common">Conger eel</name>
    <name type="synonym">Muraena conger</name>
    <dbReference type="NCBI Taxonomy" id="82655"/>
    <lineage>
        <taxon>Eukaryota</taxon>
        <taxon>Metazoa</taxon>
        <taxon>Chordata</taxon>
        <taxon>Craniata</taxon>
        <taxon>Vertebrata</taxon>
        <taxon>Euteleostomi</taxon>
        <taxon>Actinopterygii</taxon>
        <taxon>Neopterygii</taxon>
        <taxon>Teleostei</taxon>
        <taxon>Anguilliformes</taxon>
        <taxon>Congridae</taxon>
        <taxon>Conger</taxon>
    </lineage>
</organism>
<evidence type="ECO:0000313" key="12">
    <source>
        <dbReference type="EMBL" id="KAJ8269679.1"/>
    </source>
</evidence>
<name>A0A9Q1HZ48_CONCO</name>
<evidence type="ECO:0000313" key="13">
    <source>
        <dbReference type="Proteomes" id="UP001152803"/>
    </source>
</evidence>
<evidence type="ECO:0000256" key="5">
    <source>
        <dbReference type="ARBA" id="ARBA00022454"/>
    </source>
</evidence>
<evidence type="ECO:0000256" key="8">
    <source>
        <dbReference type="ARBA" id="ARBA00023328"/>
    </source>
</evidence>
<proteinExistence type="inferred from homology"/>
<keyword evidence="5" id="KW-0158">Chromosome</keyword>
<evidence type="ECO:0000256" key="2">
    <source>
        <dbReference type="ARBA" id="ARBA00004584"/>
    </source>
</evidence>
<dbReference type="Pfam" id="PF13097">
    <property type="entry name" value="CENP-U"/>
    <property type="match status" value="1"/>
</dbReference>
<evidence type="ECO:0000256" key="3">
    <source>
        <dbReference type="ARBA" id="ARBA00010440"/>
    </source>
</evidence>
<dbReference type="InterPro" id="IPR025214">
    <property type="entry name" value="CENP-U"/>
</dbReference>
<evidence type="ECO:0000256" key="10">
    <source>
        <dbReference type="SAM" id="Coils"/>
    </source>
</evidence>
<feature type="compositionally biased region" description="Low complexity" evidence="11">
    <location>
        <begin position="169"/>
        <end position="184"/>
    </location>
</feature>
<comment type="caution">
    <text evidence="12">The sequence shown here is derived from an EMBL/GenBank/DDBJ whole genome shotgun (WGS) entry which is preliminary data.</text>
</comment>
<evidence type="ECO:0000256" key="9">
    <source>
        <dbReference type="ARBA" id="ARBA00031456"/>
    </source>
</evidence>
<dbReference type="OrthoDB" id="8959258at2759"/>
<comment type="similarity">
    <text evidence="3">Belongs to the CENP-U/AME1 family.</text>
</comment>
<comment type="subcellular location">
    <subcellularLocation>
        <location evidence="2">Chromosome</location>
        <location evidence="2">Centromere</location>
    </subcellularLocation>
    <subcellularLocation>
        <location evidence="1">Nucleus</location>
    </subcellularLocation>
</comment>
<evidence type="ECO:0000256" key="7">
    <source>
        <dbReference type="ARBA" id="ARBA00023242"/>
    </source>
</evidence>
<feature type="compositionally biased region" description="Low complexity" evidence="11">
    <location>
        <begin position="378"/>
        <end position="388"/>
    </location>
</feature>
<sequence length="574" mass="62594">MTIQATRRQKYKPLLNGIVQSLGSNCGVAVKLNVRGKNINKQVRYKVTGSYFLQLTSDKMSSKKSRMGKMLKNVQKELQSSGAEKARTAQKAQAVLPISPLDVSSIEKGSFFEDDEVLSYGNPLHSTAVEDDFSPDQGPKAKNTGAEARGPSRAETPKRPSRADKRQTSGKTSAPLSSTSSAPKGRQPRPPRKSIGIKSKTRALQRVSEGLESDGATGRRRRLSSLSSSPPSGVQSASNSDSGPGAQEPPPKRPRGAPQATLGARARAKKVPAPALPKNQPPLCTEGSISPLRQETGPSQSSVSGVRESSTEGQPPSRASAAAARRRHLSSLCSEDLTDEDPSWHEEPGRASAEPHVGEKRKPSRGRQNKVVPKRKSSSGSSGDAGPSGKHKHRERDTRNPIDLDVVLDAFLEFVSHYRETVDSAPVRQAIDAVSDMFEDQLTELITNTKELNSLKRENIKVNGTINKKRARLVEIKSELITKEAQLRSLQKEHGQLQERLTDLRTGTSFLSALRDLHKNYLAHRQRHPAEEEVYGPSSVPGLLLEARRVLGAECQLKNINENLQQALEQANQH</sequence>
<keyword evidence="13" id="KW-1185">Reference proteome</keyword>
<evidence type="ECO:0000256" key="1">
    <source>
        <dbReference type="ARBA" id="ARBA00004123"/>
    </source>
</evidence>
<feature type="compositionally biased region" description="Low complexity" evidence="11">
    <location>
        <begin position="299"/>
        <end position="323"/>
    </location>
</feature>
<evidence type="ECO:0000256" key="6">
    <source>
        <dbReference type="ARBA" id="ARBA00023054"/>
    </source>
</evidence>
<feature type="compositionally biased region" description="Basic residues" evidence="11">
    <location>
        <begin position="362"/>
        <end position="377"/>
    </location>
</feature>
<feature type="coiled-coil region" evidence="10">
    <location>
        <begin position="473"/>
        <end position="507"/>
    </location>
</feature>
<feature type="compositionally biased region" description="Polar residues" evidence="11">
    <location>
        <begin position="233"/>
        <end position="242"/>
    </location>
</feature>
<evidence type="ECO:0000256" key="11">
    <source>
        <dbReference type="SAM" id="MobiDB-lite"/>
    </source>
</evidence>
<keyword evidence="7" id="KW-0539">Nucleus</keyword>
<dbReference type="GO" id="GO:0000775">
    <property type="term" value="C:chromosome, centromeric region"/>
    <property type="evidence" value="ECO:0007669"/>
    <property type="project" value="UniProtKB-SubCell"/>
</dbReference>
<feature type="compositionally biased region" description="Basic and acidic residues" evidence="11">
    <location>
        <begin position="150"/>
        <end position="167"/>
    </location>
</feature>
<keyword evidence="8" id="KW-0137">Centromere</keyword>
<feature type="compositionally biased region" description="Polar residues" evidence="11">
    <location>
        <begin position="287"/>
        <end position="298"/>
    </location>
</feature>
<protein>
    <recommendedName>
        <fullName evidence="4">Centromere protein U</fullName>
    </recommendedName>
    <alternativeName>
        <fullName evidence="9">MLF1-interacting protein</fullName>
    </alternativeName>
</protein>
<evidence type="ECO:0000256" key="4">
    <source>
        <dbReference type="ARBA" id="ARBA00016402"/>
    </source>
</evidence>
<accession>A0A9Q1HZ48</accession>